<dbReference type="AlphaFoldDB" id="A0A0P9FAW4"/>
<name>A0A0P9FAW4_9CHLR</name>
<evidence type="ECO:0000313" key="2">
    <source>
        <dbReference type="Proteomes" id="UP000050509"/>
    </source>
</evidence>
<protein>
    <submittedName>
        <fullName evidence="1">Uncharacterized protein</fullName>
    </submittedName>
</protein>
<comment type="caution">
    <text evidence="1">The sequence shown here is derived from an EMBL/GenBank/DDBJ whole genome shotgun (WGS) entry which is preliminary data.</text>
</comment>
<dbReference type="EMBL" id="LJCR01000174">
    <property type="protein sequence ID" value="KPV53810.1"/>
    <property type="molecule type" value="Genomic_DNA"/>
</dbReference>
<gene>
    <name evidence="1" type="ORF">SE17_07465</name>
</gene>
<sequence length="191" mass="21121">MNKLNNALRALTATEWSKLYVQEWLREGETELWAGQSSRYPGKPIVAVVHCAAFDGEPPCIEVRIGKRVAKSVMATRNWQNERRAMVKFGMELAGLKPSAGEVEAALDAVRAKQPSVSDQVAELAKHIADRLAYENGSWELLECVETAKAMAWTVTAGGPQALRAALDTERSATNQRHQEFEQEGRETVAI</sequence>
<keyword evidence="2" id="KW-1185">Reference proteome</keyword>
<accession>A0A0P9FAW4</accession>
<proteinExistence type="predicted"/>
<dbReference type="Proteomes" id="UP000050509">
    <property type="component" value="Unassembled WGS sequence"/>
</dbReference>
<reference evidence="1 2" key="1">
    <citation type="submission" date="2015-09" db="EMBL/GenBank/DDBJ databases">
        <title>Draft genome sequence of Kouleothrix aurantiaca JCM 19913.</title>
        <authorList>
            <person name="Hemp J."/>
        </authorList>
    </citation>
    <scope>NUCLEOTIDE SEQUENCE [LARGE SCALE GENOMIC DNA]</scope>
    <source>
        <strain evidence="1 2">COM-B</strain>
    </source>
</reference>
<organism evidence="1 2">
    <name type="scientific">Kouleothrix aurantiaca</name>
    <dbReference type="NCBI Taxonomy" id="186479"/>
    <lineage>
        <taxon>Bacteria</taxon>
        <taxon>Bacillati</taxon>
        <taxon>Chloroflexota</taxon>
        <taxon>Chloroflexia</taxon>
        <taxon>Chloroflexales</taxon>
        <taxon>Roseiflexineae</taxon>
        <taxon>Roseiflexaceae</taxon>
        <taxon>Kouleothrix</taxon>
    </lineage>
</organism>
<evidence type="ECO:0000313" key="1">
    <source>
        <dbReference type="EMBL" id="KPV53810.1"/>
    </source>
</evidence>
<feature type="non-terminal residue" evidence="1">
    <location>
        <position position="191"/>
    </location>
</feature>